<dbReference type="Proteomes" id="UP000326799">
    <property type="component" value="Unassembled WGS sequence"/>
</dbReference>
<evidence type="ECO:0000313" key="2">
    <source>
        <dbReference type="EMBL" id="KAB8226226.1"/>
    </source>
</evidence>
<organism evidence="2 3">
    <name type="scientific">Aspergillus novoparasiticus</name>
    <dbReference type="NCBI Taxonomy" id="986946"/>
    <lineage>
        <taxon>Eukaryota</taxon>
        <taxon>Fungi</taxon>
        <taxon>Dikarya</taxon>
        <taxon>Ascomycota</taxon>
        <taxon>Pezizomycotina</taxon>
        <taxon>Eurotiomycetes</taxon>
        <taxon>Eurotiomycetidae</taxon>
        <taxon>Eurotiales</taxon>
        <taxon>Aspergillaceae</taxon>
        <taxon>Aspergillus</taxon>
        <taxon>Aspergillus subgen. Circumdati</taxon>
    </lineage>
</organism>
<protein>
    <submittedName>
        <fullName evidence="2">Uncharacterized protein</fullName>
    </submittedName>
</protein>
<feature type="transmembrane region" description="Helical" evidence="1">
    <location>
        <begin position="140"/>
        <end position="161"/>
    </location>
</feature>
<proteinExistence type="predicted"/>
<evidence type="ECO:0000313" key="3">
    <source>
        <dbReference type="Proteomes" id="UP000326799"/>
    </source>
</evidence>
<keyword evidence="1" id="KW-0472">Membrane</keyword>
<accession>A0A5N6F8Q1</accession>
<keyword evidence="1" id="KW-1133">Transmembrane helix</keyword>
<reference evidence="2 3" key="1">
    <citation type="submission" date="2019-04" db="EMBL/GenBank/DDBJ databases">
        <title>Fungal friends and foes A comparative genomics study of 23 Aspergillus species from section Flavi.</title>
        <authorList>
            <consortium name="DOE Joint Genome Institute"/>
            <person name="Kjaerbolling I."/>
            <person name="Vesth T.C."/>
            <person name="Frisvad J.C."/>
            <person name="Nybo J.L."/>
            <person name="Theobald S."/>
            <person name="Kildgaard S."/>
            <person name="Petersen T.I."/>
            <person name="Kuo A."/>
            <person name="Sato A."/>
            <person name="Lyhne E.K."/>
            <person name="Kogle M.E."/>
            <person name="Wiebenga A."/>
            <person name="Kun R.S."/>
            <person name="Lubbers R.J."/>
            <person name="Makela M.R."/>
            <person name="Barry K."/>
            <person name="Chovatia M."/>
            <person name="Clum A."/>
            <person name="Daum C."/>
            <person name="Haridas S."/>
            <person name="He G."/>
            <person name="LaButti K."/>
            <person name="Lipzen A."/>
            <person name="Mondo S."/>
            <person name="Pangilinan J."/>
            <person name="Riley R."/>
            <person name="Salamov A."/>
            <person name="Simmons B.A."/>
            <person name="Magnuson J.K."/>
            <person name="Henrissat B."/>
            <person name="Mortensen U.H."/>
            <person name="Larsen T.O."/>
            <person name="De vries R.P."/>
            <person name="Grigoriev I.V."/>
            <person name="Machida M."/>
            <person name="Baker S.E."/>
            <person name="Andersen M.R."/>
        </authorList>
    </citation>
    <scope>NUCLEOTIDE SEQUENCE [LARGE SCALE GENOMIC DNA]</scope>
    <source>
        <strain evidence="2 3">CBS 126849</strain>
    </source>
</reference>
<keyword evidence="3" id="KW-1185">Reference proteome</keyword>
<name>A0A5N6F8Q1_9EURO</name>
<sequence length="164" mass="18994">MSGCTHTKLPKVQVLERDNSPRQHITIDLPEPTYQRPSQRNLDLGTPLQDIDLERGDSFERLTMKEAKMASKKKRYIFGIPDNPFEDSESDNEWMRRIHEDEAKPETNNFQQGSEQRHIICCHNTSGLTRKRSSISCVELSIVIVIMVVAGLIIFLPYLLWRVK</sequence>
<dbReference type="AlphaFoldDB" id="A0A5N6F8Q1"/>
<dbReference type="EMBL" id="ML733392">
    <property type="protein sequence ID" value="KAB8226226.1"/>
    <property type="molecule type" value="Genomic_DNA"/>
</dbReference>
<keyword evidence="1" id="KW-0812">Transmembrane</keyword>
<gene>
    <name evidence="2" type="ORF">BDV33DRAFT_198049</name>
</gene>
<evidence type="ECO:0000256" key="1">
    <source>
        <dbReference type="SAM" id="Phobius"/>
    </source>
</evidence>